<reference evidence="1" key="1">
    <citation type="submission" date="2024-03" db="EMBL/GenBank/DDBJ databases">
        <title>Diverse circular DNA viruses in blood, oral, and fecal samples of captive lemurs.</title>
        <authorList>
            <person name="Paietta E.N."/>
            <person name="Kraberger S."/>
            <person name="Lund M.C."/>
            <person name="Custer J.M."/>
            <person name="Vargas K.M."/>
            <person name="Ehmke E.E."/>
            <person name="Yoder A.D."/>
            <person name="Varsani A."/>
        </authorList>
    </citation>
    <scope>NUCLEOTIDE SEQUENCE</scope>
    <source>
        <strain evidence="1">Duke_24FS_3</strain>
    </source>
</reference>
<sequence>MRAIYKYVVTITDCNLNVEECVCKSYVSAFGLASRLQEKLGNSYKVDIKEVYSHIERR</sequence>
<name>A0AAU8B090_9CAUD</name>
<dbReference type="EMBL" id="PP511521">
    <property type="protein sequence ID" value="XCD05004.1"/>
    <property type="molecule type" value="Genomic_DNA"/>
</dbReference>
<proteinExistence type="predicted"/>
<organism evidence="1">
    <name type="scientific">Dulem virus 36</name>
    <dbReference type="NCBI Taxonomy" id="3145754"/>
    <lineage>
        <taxon>Viruses</taxon>
        <taxon>Duplodnaviria</taxon>
        <taxon>Heunggongvirae</taxon>
        <taxon>Uroviricota</taxon>
        <taxon>Caudoviricetes</taxon>
    </lineage>
</organism>
<accession>A0AAU8B090</accession>
<evidence type="ECO:0000313" key="1">
    <source>
        <dbReference type="EMBL" id="XCD05004.1"/>
    </source>
</evidence>
<protein>
    <submittedName>
        <fullName evidence="1">Uncharacterized protein</fullName>
    </submittedName>
</protein>